<feature type="coiled-coil region" evidence="1">
    <location>
        <begin position="13"/>
        <end position="50"/>
    </location>
</feature>
<protein>
    <recommendedName>
        <fullName evidence="4">F-box domain-containing protein</fullName>
    </recommendedName>
</protein>
<dbReference type="EMBL" id="JBAHYK010000344">
    <property type="protein sequence ID" value="KAL0575009.1"/>
    <property type="molecule type" value="Genomic_DNA"/>
</dbReference>
<name>A0ABR3FI05_9AGAR</name>
<reference evidence="2 3" key="1">
    <citation type="submission" date="2024-02" db="EMBL/GenBank/DDBJ databases">
        <title>A draft genome for the cacao thread blight pathogen Marasmius crinis-equi.</title>
        <authorList>
            <person name="Cohen S.P."/>
            <person name="Baruah I.K."/>
            <person name="Amoako-Attah I."/>
            <person name="Bukari Y."/>
            <person name="Meinhardt L.W."/>
            <person name="Bailey B.A."/>
        </authorList>
    </citation>
    <scope>NUCLEOTIDE SEQUENCE [LARGE SCALE GENOMIC DNA]</scope>
    <source>
        <strain evidence="2 3">GH-76</strain>
    </source>
</reference>
<dbReference type="Proteomes" id="UP001465976">
    <property type="component" value="Unassembled WGS sequence"/>
</dbReference>
<organism evidence="2 3">
    <name type="scientific">Marasmius crinis-equi</name>
    <dbReference type="NCBI Taxonomy" id="585013"/>
    <lineage>
        <taxon>Eukaryota</taxon>
        <taxon>Fungi</taxon>
        <taxon>Dikarya</taxon>
        <taxon>Basidiomycota</taxon>
        <taxon>Agaricomycotina</taxon>
        <taxon>Agaricomycetes</taxon>
        <taxon>Agaricomycetidae</taxon>
        <taxon>Agaricales</taxon>
        <taxon>Marasmiineae</taxon>
        <taxon>Marasmiaceae</taxon>
        <taxon>Marasmius</taxon>
    </lineage>
</organism>
<evidence type="ECO:0000313" key="2">
    <source>
        <dbReference type="EMBL" id="KAL0575009.1"/>
    </source>
</evidence>
<evidence type="ECO:0000256" key="1">
    <source>
        <dbReference type="SAM" id="Coils"/>
    </source>
</evidence>
<sequence>MWSTGSPDLVEENVRLTTRNQLLTAELRRIEGENKRLRETAEEMKRVDDLDREIRRSNELIGRRNFTLEFLPGKKGIRTYGNLKESRIILRRLDVRPGPQRQTSPPPQRPLDITRITLDLLAEIFETCCFSGSWLIQQPKESFEAPPLTLSHVCCSWRKLTLSMPSLWSTFHFDIGENRICMAPALVSLFLERSADSPLYVAISDSGIRDESKHYRSSKAQQREMLLELFYQSHSQRVTSLRVEVGYKQYLGGFFNGSRRPPNLSQLKLMSIDWDFEEDSPKMQVIQRGISRMLTNTPCLSIARIPLINRCADPYLANWDLCLPKWQIKHLIFRDDVNIVDRLQALEAYPNAKKLRIEWFSLTHGYRVCGIEFKMFNHYSLTDLFVKLPEPDELESSQVDYQNYSTYLLFKVVTLPSLKSIVLVCPQEIGGLKRATRAWDGTAFQEMVKHSACRVENLALVNIHVNSSDIRATFLAAPNLMCFTLYDIASNVDGRSSTELTLECLMDFADDAPRASRLEELRVSFELPVDLPDAEIATQEIALARKLVMMVEAREHHGLPALEVALHVRRPLLQSTREVFGNLREGTVESISVTIGEQVEF</sequence>
<evidence type="ECO:0008006" key="4">
    <source>
        <dbReference type="Google" id="ProtNLM"/>
    </source>
</evidence>
<gene>
    <name evidence="2" type="ORF">V5O48_006960</name>
</gene>
<proteinExistence type="predicted"/>
<evidence type="ECO:0000313" key="3">
    <source>
        <dbReference type="Proteomes" id="UP001465976"/>
    </source>
</evidence>
<keyword evidence="3" id="KW-1185">Reference proteome</keyword>
<comment type="caution">
    <text evidence="2">The sequence shown here is derived from an EMBL/GenBank/DDBJ whole genome shotgun (WGS) entry which is preliminary data.</text>
</comment>
<accession>A0ABR3FI05</accession>
<keyword evidence="1" id="KW-0175">Coiled coil</keyword>